<sequence length="144" mass="16736">MVLIREWTEDEDWGESRTALTNNPQFESPRPHRIVDFVSIDEVRYYSSSSPPRYVARPLLMITDGVIPQRLPIRLRIFRYIRNRLATKKYGGKTVLKWMNIVISYAALVVLMIAVMAVMYYAMTYTTSKEFGTGGNNDNNETLY</sequence>
<dbReference type="EMBL" id="JAACXV010000003">
    <property type="protein sequence ID" value="KAF7287716.1"/>
    <property type="molecule type" value="Genomic_DNA"/>
</dbReference>
<evidence type="ECO:0000313" key="2">
    <source>
        <dbReference type="EMBL" id="KAF7287716.1"/>
    </source>
</evidence>
<evidence type="ECO:0000313" key="3">
    <source>
        <dbReference type="Proteomes" id="UP000625711"/>
    </source>
</evidence>
<organism evidence="2 3">
    <name type="scientific">Rhynchophorus ferrugineus</name>
    <name type="common">Red palm weevil</name>
    <name type="synonym">Curculio ferrugineus</name>
    <dbReference type="NCBI Taxonomy" id="354439"/>
    <lineage>
        <taxon>Eukaryota</taxon>
        <taxon>Metazoa</taxon>
        <taxon>Ecdysozoa</taxon>
        <taxon>Arthropoda</taxon>
        <taxon>Hexapoda</taxon>
        <taxon>Insecta</taxon>
        <taxon>Pterygota</taxon>
        <taxon>Neoptera</taxon>
        <taxon>Endopterygota</taxon>
        <taxon>Coleoptera</taxon>
        <taxon>Polyphaga</taxon>
        <taxon>Cucujiformia</taxon>
        <taxon>Curculionidae</taxon>
        <taxon>Dryophthorinae</taxon>
        <taxon>Rhynchophorus</taxon>
    </lineage>
</organism>
<evidence type="ECO:0000256" key="1">
    <source>
        <dbReference type="SAM" id="Phobius"/>
    </source>
</evidence>
<keyword evidence="3" id="KW-1185">Reference proteome</keyword>
<comment type="caution">
    <text evidence="2">The sequence shown here is derived from an EMBL/GenBank/DDBJ whole genome shotgun (WGS) entry which is preliminary data.</text>
</comment>
<keyword evidence="1" id="KW-0812">Transmembrane</keyword>
<gene>
    <name evidence="2" type="ORF">GWI33_003356</name>
</gene>
<proteinExistence type="predicted"/>
<keyword evidence="1" id="KW-1133">Transmembrane helix</keyword>
<dbReference type="Proteomes" id="UP000625711">
    <property type="component" value="Unassembled WGS sequence"/>
</dbReference>
<accession>A0A834MM22</accession>
<dbReference type="AlphaFoldDB" id="A0A834MM22"/>
<keyword evidence="1" id="KW-0472">Membrane</keyword>
<reference evidence="2" key="1">
    <citation type="submission" date="2020-08" db="EMBL/GenBank/DDBJ databases">
        <title>Genome sequencing and assembly of the red palm weevil Rhynchophorus ferrugineus.</title>
        <authorList>
            <person name="Dias G.B."/>
            <person name="Bergman C.M."/>
            <person name="Manee M."/>
        </authorList>
    </citation>
    <scope>NUCLEOTIDE SEQUENCE</scope>
    <source>
        <strain evidence="2">AA-2017</strain>
        <tissue evidence="2">Whole larva</tissue>
    </source>
</reference>
<protein>
    <submittedName>
        <fullName evidence="2">Uncharacterized protein</fullName>
    </submittedName>
</protein>
<feature type="transmembrane region" description="Helical" evidence="1">
    <location>
        <begin position="98"/>
        <end position="122"/>
    </location>
</feature>
<name>A0A834MM22_RHYFE</name>